<dbReference type="PANTHER" id="PTHR24198">
    <property type="entry name" value="ANKYRIN REPEAT AND PROTEIN KINASE DOMAIN-CONTAINING PROTEIN"/>
    <property type="match status" value="1"/>
</dbReference>
<evidence type="ECO:0000256" key="1">
    <source>
        <dbReference type="ARBA" id="ARBA00022737"/>
    </source>
</evidence>
<dbReference type="InterPro" id="IPR013783">
    <property type="entry name" value="Ig-like_fold"/>
</dbReference>
<dbReference type="InterPro" id="IPR036770">
    <property type="entry name" value="Ankyrin_rpt-contain_sf"/>
</dbReference>
<dbReference type="InterPro" id="IPR002110">
    <property type="entry name" value="Ankyrin_rpt"/>
</dbReference>
<dbReference type="Gene3D" id="1.25.40.20">
    <property type="entry name" value="Ankyrin repeat-containing domain"/>
    <property type="match status" value="3"/>
</dbReference>
<dbReference type="PROSITE" id="PS50297">
    <property type="entry name" value="ANK_REP_REGION"/>
    <property type="match status" value="4"/>
</dbReference>
<dbReference type="PANTHER" id="PTHR24198:SF194">
    <property type="entry name" value="INVERSIN-A"/>
    <property type="match status" value="1"/>
</dbReference>
<feature type="repeat" description="ANK" evidence="3">
    <location>
        <begin position="288"/>
        <end position="309"/>
    </location>
</feature>
<dbReference type="InterPro" id="IPR000535">
    <property type="entry name" value="MSP_dom"/>
</dbReference>
<dbReference type="AlphaFoldDB" id="A0A6J1DAZ9"/>
<evidence type="ECO:0000259" key="4">
    <source>
        <dbReference type="PROSITE" id="PS50202"/>
    </source>
</evidence>
<evidence type="ECO:0000256" key="3">
    <source>
        <dbReference type="PROSITE-ProRule" id="PRU00023"/>
    </source>
</evidence>
<name>A0A6J1DAZ9_MOMCH</name>
<protein>
    <submittedName>
        <fullName evidence="6">Ankyrin repeat domain-containing protein 50-like</fullName>
    </submittedName>
</protein>
<dbReference type="PRINTS" id="PR01415">
    <property type="entry name" value="ANKYRIN"/>
</dbReference>
<gene>
    <name evidence="6" type="primary">LOC111018466</name>
</gene>
<evidence type="ECO:0000313" key="5">
    <source>
        <dbReference type="Proteomes" id="UP000504603"/>
    </source>
</evidence>
<evidence type="ECO:0000256" key="2">
    <source>
        <dbReference type="ARBA" id="ARBA00023043"/>
    </source>
</evidence>
<dbReference type="Gene3D" id="2.60.40.10">
    <property type="entry name" value="Immunoglobulins"/>
    <property type="match status" value="1"/>
</dbReference>
<keyword evidence="1" id="KW-0677">Repeat</keyword>
<dbReference type="PROSITE" id="PS50202">
    <property type="entry name" value="MSP"/>
    <property type="match status" value="1"/>
</dbReference>
<dbReference type="GeneID" id="111018466"/>
<dbReference type="SUPFAM" id="SSF48403">
    <property type="entry name" value="Ankyrin repeat"/>
    <property type="match status" value="1"/>
</dbReference>
<dbReference type="Pfam" id="PF12796">
    <property type="entry name" value="Ank_2"/>
    <property type="match status" value="3"/>
</dbReference>
<keyword evidence="5" id="KW-1185">Reference proteome</keyword>
<dbReference type="Proteomes" id="UP000504603">
    <property type="component" value="Unplaced"/>
</dbReference>
<dbReference type="OrthoDB" id="194358at2759"/>
<dbReference type="SMART" id="SM00248">
    <property type="entry name" value="ANK"/>
    <property type="match status" value="8"/>
</dbReference>
<feature type="domain" description="MSP" evidence="4">
    <location>
        <begin position="2"/>
        <end position="124"/>
    </location>
</feature>
<sequence>MDRLVKPDVKEVELSFTRGENCSATFTLANLMHTMSVAVSLTSSNPSVFSFSQSFSVIPPLSSSSYTVSCKSADHPPLSTPPDKISVRSAMLPIGKAHSDDLRRLFARPGRHVFKDASLLVSFVGPDVVGFLISHHNRVPELSFLLNKAISGCTKSQLTALMKPAISSGKLGLVSALIDAGVVVNVKDSPGKSMMSLAVGTGKIEIVKRLIDSGCEIDFSVDLVLHTAAAMNRVDLIEILRGKFSGLPVNSVDSDGRTPIHIAAARGHVEVIRFCVSIGGDPEAADRNRWTPLHCAAAEGHLEAVDYLLGCSNVKYAVNTEGRTAFALASENGHSDLFDSLRLGDALHRTARAGDVRGLRSCVAAGAKVNGKDQNGWTALHRAAFKGRVECVKALLENGAEADAVDDAGYTPLRCAVEAGQEEVARLLLANGANAKPRFDCLRQTDFVCVLWEIRNLRK</sequence>
<keyword evidence="2 3" id="KW-0040">ANK repeat</keyword>
<reference evidence="6" key="1">
    <citation type="submission" date="2025-08" db="UniProtKB">
        <authorList>
            <consortium name="RefSeq"/>
        </authorList>
    </citation>
    <scope>IDENTIFICATION</scope>
    <source>
        <strain evidence="6">OHB3-1</strain>
    </source>
</reference>
<organism evidence="5 6">
    <name type="scientific">Momordica charantia</name>
    <name type="common">Bitter gourd</name>
    <name type="synonym">Balsam pear</name>
    <dbReference type="NCBI Taxonomy" id="3673"/>
    <lineage>
        <taxon>Eukaryota</taxon>
        <taxon>Viridiplantae</taxon>
        <taxon>Streptophyta</taxon>
        <taxon>Embryophyta</taxon>
        <taxon>Tracheophyta</taxon>
        <taxon>Spermatophyta</taxon>
        <taxon>Magnoliopsida</taxon>
        <taxon>eudicotyledons</taxon>
        <taxon>Gunneridae</taxon>
        <taxon>Pentapetalae</taxon>
        <taxon>rosids</taxon>
        <taxon>fabids</taxon>
        <taxon>Cucurbitales</taxon>
        <taxon>Cucurbitaceae</taxon>
        <taxon>Momordiceae</taxon>
        <taxon>Momordica</taxon>
    </lineage>
</organism>
<dbReference type="SUPFAM" id="SSF49354">
    <property type="entry name" value="PapD-like"/>
    <property type="match status" value="1"/>
</dbReference>
<dbReference type="InterPro" id="IPR008962">
    <property type="entry name" value="PapD-like_sf"/>
</dbReference>
<dbReference type="KEGG" id="mcha:111018466"/>
<evidence type="ECO:0000313" key="6">
    <source>
        <dbReference type="RefSeq" id="XP_022150256.1"/>
    </source>
</evidence>
<feature type="repeat" description="ANK" evidence="3">
    <location>
        <begin position="190"/>
        <end position="222"/>
    </location>
</feature>
<dbReference type="RefSeq" id="XP_022150256.1">
    <property type="nucleotide sequence ID" value="XM_022294564.1"/>
</dbReference>
<feature type="repeat" description="ANK" evidence="3">
    <location>
        <begin position="375"/>
        <end position="407"/>
    </location>
</feature>
<feature type="repeat" description="ANK" evidence="3">
    <location>
        <begin position="408"/>
        <end position="440"/>
    </location>
</feature>
<accession>A0A6J1DAZ9</accession>
<proteinExistence type="predicted"/>
<dbReference type="PROSITE" id="PS50088">
    <property type="entry name" value="ANK_REPEAT"/>
    <property type="match status" value="5"/>
</dbReference>
<feature type="repeat" description="ANK" evidence="3">
    <location>
        <begin position="255"/>
        <end position="287"/>
    </location>
</feature>